<dbReference type="Pfam" id="PF00990">
    <property type="entry name" value="GGDEF"/>
    <property type="match status" value="1"/>
</dbReference>
<proteinExistence type="predicted"/>
<keyword evidence="5" id="KW-1133">Transmembrane helix</keyword>
<dbReference type="InterPro" id="IPR000160">
    <property type="entry name" value="GGDEF_dom"/>
</dbReference>
<dbReference type="Gene3D" id="3.30.450.20">
    <property type="entry name" value="PAS domain"/>
    <property type="match status" value="2"/>
</dbReference>
<feature type="domain" description="GGDEF" evidence="6">
    <location>
        <begin position="364"/>
        <end position="496"/>
    </location>
</feature>
<accession>A0A1Q8EJ48</accession>
<comment type="catalytic activity">
    <reaction evidence="4">
        <text>2 GTP = 3',3'-c-di-GMP + 2 diphosphate</text>
        <dbReference type="Rhea" id="RHEA:24898"/>
        <dbReference type="ChEBI" id="CHEBI:33019"/>
        <dbReference type="ChEBI" id="CHEBI:37565"/>
        <dbReference type="ChEBI" id="CHEBI:58805"/>
        <dbReference type="EC" id="2.7.7.65"/>
    </reaction>
</comment>
<dbReference type="RefSeq" id="WP_075121576.1">
    <property type="nucleotide sequence ID" value="NZ_MSCT01000020.1"/>
</dbReference>
<evidence type="ECO:0000256" key="3">
    <source>
        <dbReference type="ARBA" id="ARBA00012528"/>
    </source>
</evidence>
<dbReference type="GO" id="GO:0043709">
    <property type="term" value="P:cell adhesion involved in single-species biofilm formation"/>
    <property type="evidence" value="ECO:0007669"/>
    <property type="project" value="TreeGrafter"/>
</dbReference>
<dbReference type="CDD" id="cd12915">
    <property type="entry name" value="PDC2_DGC_like"/>
    <property type="match status" value="1"/>
</dbReference>
<evidence type="ECO:0000256" key="5">
    <source>
        <dbReference type="SAM" id="Phobius"/>
    </source>
</evidence>
<dbReference type="Gene3D" id="3.30.70.270">
    <property type="match status" value="1"/>
</dbReference>
<comment type="cofactor">
    <cofactor evidence="1">
        <name>Mg(2+)</name>
        <dbReference type="ChEBI" id="CHEBI:18420"/>
    </cofactor>
</comment>
<dbReference type="GO" id="GO:1902201">
    <property type="term" value="P:negative regulation of bacterial-type flagellum-dependent cell motility"/>
    <property type="evidence" value="ECO:0007669"/>
    <property type="project" value="TreeGrafter"/>
</dbReference>
<dbReference type="EMBL" id="MSCT01000020">
    <property type="protein sequence ID" value="OLF51820.1"/>
    <property type="molecule type" value="Genomic_DNA"/>
</dbReference>
<protein>
    <recommendedName>
        <fullName evidence="3">diguanylate cyclase</fullName>
        <ecNumber evidence="3">2.7.7.65</ecNumber>
    </recommendedName>
</protein>
<comment type="caution">
    <text evidence="7">The sequence shown here is derived from an EMBL/GenBank/DDBJ whole genome shotgun (WGS) entry which is preliminary data.</text>
</comment>
<dbReference type="AlphaFoldDB" id="A0A1Q8EJ48"/>
<gene>
    <name evidence="7" type="ORF">BTN82_24050</name>
</gene>
<evidence type="ECO:0000313" key="8">
    <source>
        <dbReference type="Proteomes" id="UP000185578"/>
    </source>
</evidence>
<evidence type="ECO:0000256" key="2">
    <source>
        <dbReference type="ARBA" id="ARBA00004533"/>
    </source>
</evidence>
<dbReference type="EC" id="2.7.7.65" evidence="3"/>
<comment type="subcellular location">
    <subcellularLocation>
        <location evidence="2">Cell inner membrane</location>
    </subcellularLocation>
</comment>
<dbReference type="CDD" id="cd01949">
    <property type="entry name" value="GGDEF"/>
    <property type="match status" value="1"/>
</dbReference>
<keyword evidence="5" id="KW-0472">Membrane</keyword>
<organism evidence="7 8">
    <name type="scientific">Pseudomonas chlororaphis</name>
    <dbReference type="NCBI Taxonomy" id="587753"/>
    <lineage>
        <taxon>Bacteria</taxon>
        <taxon>Pseudomonadati</taxon>
        <taxon>Pseudomonadota</taxon>
        <taxon>Gammaproteobacteria</taxon>
        <taxon>Pseudomonadales</taxon>
        <taxon>Pseudomonadaceae</taxon>
        <taxon>Pseudomonas</taxon>
    </lineage>
</organism>
<sequence length="496" mass="54565">MSVSSATPRNTTTLTGSERILILGSSLMVISILSIVTFLLIRERGSAEMAATRAASNIVQLIDADVLRNVELYDVSLLGLISAAQREDLKQVSPTIRHMALFDRASAAPYKGNILLLDARGDVLADSASVEPRQGNFSDREYFKAHVSDPDPSMMISRPFHARPPELDWRISFSRRVSGEHGEFLGVAEAAMRLDYFNQLFKSLNIGRDSSINLISRDGILLAQEPPRPENLIGQDFSQRPNFIRILEEGNGSFKSVSSTQQPRLYTFSQVGNLPLIVIVALSSNEVFASWERTALVVGGATGALCLSLLWLTWLLCRELRRRQSAEQELAQLAATDALTGLDNRRSLDQTLTREWARAQRTHNPLSLLMLDVDHFKAFNDRYGHPRGDEALRLVARVISDTIRRPGDLGARYGGEEFAVVLPETGNEGARRIAEQIRLAVEGLPPIREGASPITISIGLATCSGPSKSSLEELCSTADKALYQAKTEGRNRVVTG</sequence>
<dbReference type="FunFam" id="3.30.70.270:FF:000001">
    <property type="entry name" value="Diguanylate cyclase domain protein"/>
    <property type="match status" value="1"/>
</dbReference>
<dbReference type="CDD" id="cd12914">
    <property type="entry name" value="PDC1_DGC_like"/>
    <property type="match status" value="1"/>
</dbReference>
<dbReference type="Pfam" id="PF22588">
    <property type="entry name" value="dCache_1_like"/>
    <property type="match status" value="1"/>
</dbReference>
<dbReference type="SMART" id="SM00267">
    <property type="entry name" value="GGDEF"/>
    <property type="match status" value="1"/>
</dbReference>
<evidence type="ECO:0000259" key="6">
    <source>
        <dbReference type="PROSITE" id="PS50887"/>
    </source>
</evidence>
<dbReference type="InterPro" id="IPR043128">
    <property type="entry name" value="Rev_trsase/Diguanyl_cyclase"/>
</dbReference>
<feature type="transmembrane region" description="Helical" evidence="5">
    <location>
        <begin position="265"/>
        <end position="283"/>
    </location>
</feature>
<evidence type="ECO:0000313" key="7">
    <source>
        <dbReference type="EMBL" id="OLF51820.1"/>
    </source>
</evidence>
<dbReference type="SUPFAM" id="SSF55073">
    <property type="entry name" value="Nucleotide cyclase"/>
    <property type="match status" value="1"/>
</dbReference>
<dbReference type="PANTHER" id="PTHR45138">
    <property type="entry name" value="REGULATORY COMPONENTS OF SENSORY TRANSDUCTION SYSTEM"/>
    <property type="match status" value="1"/>
</dbReference>
<dbReference type="InterPro" id="IPR054327">
    <property type="entry name" value="His-kinase-like_sensor"/>
</dbReference>
<dbReference type="InterPro" id="IPR050469">
    <property type="entry name" value="Diguanylate_Cyclase"/>
</dbReference>
<feature type="transmembrane region" description="Helical" evidence="5">
    <location>
        <begin position="20"/>
        <end position="41"/>
    </location>
</feature>
<name>A0A1Q8EJ48_9PSED</name>
<feature type="transmembrane region" description="Helical" evidence="5">
    <location>
        <begin position="295"/>
        <end position="317"/>
    </location>
</feature>
<dbReference type="NCBIfam" id="TIGR00254">
    <property type="entry name" value="GGDEF"/>
    <property type="match status" value="1"/>
</dbReference>
<dbReference type="PANTHER" id="PTHR45138:SF9">
    <property type="entry name" value="DIGUANYLATE CYCLASE DGCM-RELATED"/>
    <property type="match status" value="1"/>
</dbReference>
<evidence type="ECO:0000256" key="4">
    <source>
        <dbReference type="ARBA" id="ARBA00034247"/>
    </source>
</evidence>
<dbReference type="InterPro" id="IPR029787">
    <property type="entry name" value="Nucleotide_cyclase"/>
</dbReference>
<dbReference type="GO" id="GO:0005886">
    <property type="term" value="C:plasma membrane"/>
    <property type="evidence" value="ECO:0007669"/>
    <property type="project" value="UniProtKB-SubCell"/>
</dbReference>
<reference evidence="7 8" key="1">
    <citation type="submission" date="2016-12" db="EMBL/GenBank/DDBJ databases">
        <authorList>
            <person name="Song W.-J."/>
            <person name="Kurnit D.M."/>
        </authorList>
    </citation>
    <scope>NUCLEOTIDE SEQUENCE [LARGE SCALE GENOMIC DNA]</scope>
    <source>
        <strain evidence="7 8">PCL1601</strain>
    </source>
</reference>
<evidence type="ECO:0000256" key="1">
    <source>
        <dbReference type="ARBA" id="ARBA00001946"/>
    </source>
</evidence>
<dbReference type="OrthoDB" id="9812260at2"/>
<dbReference type="GO" id="GO:0052621">
    <property type="term" value="F:diguanylate cyclase activity"/>
    <property type="evidence" value="ECO:0007669"/>
    <property type="project" value="UniProtKB-EC"/>
</dbReference>
<dbReference type="PROSITE" id="PS50887">
    <property type="entry name" value="GGDEF"/>
    <property type="match status" value="1"/>
</dbReference>
<dbReference type="Proteomes" id="UP000185578">
    <property type="component" value="Unassembled WGS sequence"/>
</dbReference>
<keyword evidence="5" id="KW-0812">Transmembrane</keyword>